<sequence length="237" mass="26228">MSDLRQQLQKHYDAQSLPAGKAEAILAEGRAAAEGGEKVVELPARRVTFWRALPAIAAAILLLGSLALWWAPQRGKISYALFAPRVRDFFSTPPELPKRSQNPEELRTWLLAQGAPAGFQIPAKLRSLKSFGCQVVNVHGKSAYLTCFWREKKPRVDDGELVHLLVARRKDFKDAPPTGVPQFRTVKDWSFAAWTEGDVIYTMAAHAPMETLQKFVRNAGARAPFVALAKVPQAVSS</sequence>
<dbReference type="EMBL" id="ABVL01000002">
    <property type="protein sequence ID" value="EDY21365.1"/>
    <property type="molecule type" value="Genomic_DNA"/>
</dbReference>
<dbReference type="AlphaFoldDB" id="B4CVC3"/>
<keyword evidence="1" id="KW-0472">Membrane</keyword>
<gene>
    <name evidence="2" type="ORF">CfE428DRAFT_0610</name>
</gene>
<dbReference type="Proteomes" id="UP000005824">
    <property type="component" value="Unassembled WGS sequence"/>
</dbReference>
<evidence type="ECO:0000313" key="3">
    <source>
        <dbReference type="Proteomes" id="UP000005824"/>
    </source>
</evidence>
<keyword evidence="1" id="KW-1133">Transmembrane helix</keyword>
<accession>B4CVC3</accession>
<reference evidence="2 3" key="1">
    <citation type="journal article" date="2011" name="J. Bacteriol.">
        <title>Genome sequence of Chthoniobacter flavus Ellin428, an aerobic heterotrophic soil bacterium.</title>
        <authorList>
            <person name="Kant R."/>
            <person name="van Passel M.W."/>
            <person name="Palva A."/>
            <person name="Lucas S."/>
            <person name="Lapidus A."/>
            <person name="Glavina Del Rio T."/>
            <person name="Dalin E."/>
            <person name="Tice H."/>
            <person name="Bruce D."/>
            <person name="Goodwin L."/>
            <person name="Pitluck S."/>
            <person name="Larimer F.W."/>
            <person name="Land M.L."/>
            <person name="Hauser L."/>
            <person name="Sangwan P."/>
            <person name="de Vos W.M."/>
            <person name="Janssen P.H."/>
            <person name="Smidt H."/>
        </authorList>
    </citation>
    <scope>NUCLEOTIDE SEQUENCE [LARGE SCALE GENOMIC DNA]</scope>
    <source>
        <strain evidence="2 3">Ellin428</strain>
    </source>
</reference>
<dbReference type="InParanoid" id="B4CVC3"/>
<feature type="transmembrane region" description="Helical" evidence="1">
    <location>
        <begin position="52"/>
        <end position="71"/>
    </location>
</feature>
<dbReference type="RefSeq" id="WP_006977937.1">
    <property type="nucleotide sequence ID" value="NZ_ABVL01000002.1"/>
</dbReference>
<organism evidence="2 3">
    <name type="scientific">Chthoniobacter flavus Ellin428</name>
    <dbReference type="NCBI Taxonomy" id="497964"/>
    <lineage>
        <taxon>Bacteria</taxon>
        <taxon>Pseudomonadati</taxon>
        <taxon>Verrucomicrobiota</taxon>
        <taxon>Spartobacteria</taxon>
        <taxon>Chthoniobacterales</taxon>
        <taxon>Chthoniobacteraceae</taxon>
        <taxon>Chthoniobacter</taxon>
    </lineage>
</organism>
<comment type="caution">
    <text evidence="2">The sequence shown here is derived from an EMBL/GenBank/DDBJ whole genome shotgun (WGS) entry which is preliminary data.</text>
</comment>
<evidence type="ECO:0000256" key="1">
    <source>
        <dbReference type="SAM" id="Phobius"/>
    </source>
</evidence>
<evidence type="ECO:0000313" key="2">
    <source>
        <dbReference type="EMBL" id="EDY21365.1"/>
    </source>
</evidence>
<keyword evidence="3" id="KW-1185">Reference proteome</keyword>
<name>B4CVC3_9BACT</name>
<dbReference type="eggNOG" id="COG5662">
    <property type="taxonomic scope" value="Bacteria"/>
</dbReference>
<keyword evidence="1" id="KW-0812">Transmembrane</keyword>
<proteinExistence type="predicted"/>
<protein>
    <submittedName>
        <fullName evidence="2">Uncharacterized protein</fullName>
    </submittedName>
</protein>